<name>A0A9J5WNQ6_SOLCO</name>
<gene>
    <name evidence="1" type="ORF">H5410_056660</name>
</gene>
<proteinExistence type="predicted"/>
<evidence type="ECO:0000313" key="1">
    <source>
        <dbReference type="EMBL" id="KAG5576526.1"/>
    </source>
</evidence>
<comment type="caution">
    <text evidence="1">The sequence shown here is derived from an EMBL/GenBank/DDBJ whole genome shotgun (WGS) entry which is preliminary data.</text>
</comment>
<keyword evidence="2" id="KW-1185">Reference proteome</keyword>
<organism evidence="1 2">
    <name type="scientific">Solanum commersonii</name>
    <name type="common">Commerson's wild potato</name>
    <name type="synonym">Commerson's nightshade</name>
    <dbReference type="NCBI Taxonomy" id="4109"/>
    <lineage>
        <taxon>Eukaryota</taxon>
        <taxon>Viridiplantae</taxon>
        <taxon>Streptophyta</taxon>
        <taxon>Embryophyta</taxon>
        <taxon>Tracheophyta</taxon>
        <taxon>Spermatophyta</taxon>
        <taxon>Magnoliopsida</taxon>
        <taxon>eudicotyledons</taxon>
        <taxon>Gunneridae</taxon>
        <taxon>Pentapetalae</taxon>
        <taxon>asterids</taxon>
        <taxon>lamiids</taxon>
        <taxon>Solanales</taxon>
        <taxon>Solanaceae</taxon>
        <taxon>Solanoideae</taxon>
        <taxon>Solaneae</taxon>
        <taxon>Solanum</taxon>
    </lineage>
</organism>
<dbReference type="EMBL" id="JACXVP010000011">
    <property type="protein sequence ID" value="KAG5576526.1"/>
    <property type="molecule type" value="Genomic_DNA"/>
</dbReference>
<reference evidence="1 2" key="1">
    <citation type="submission" date="2020-09" db="EMBL/GenBank/DDBJ databases">
        <title>De no assembly of potato wild relative species, Solanum commersonii.</title>
        <authorList>
            <person name="Cho K."/>
        </authorList>
    </citation>
    <scope>NUCLEOTIDE SEQUENCE [LARGE SCALE GENOMIC DNA]</scope>
    <source>
        <strain evidence="1">LZ3.2</strain>
        <tissue evidence="1">Leaf</tissue>
    </source>
</reference>
<sequence>MAISCENKSSRSMRLLDMMDPRHATLEWQRTDLFWDGIMVLLIKTNQNSAAILKSLFSIGAPGSIHLRVVSKIKGTSHPFKSSKN</sequence>
<dbReference type="Proteomes" id="UP000824120">
    <property type="component" value="Chromosome 11"/>
</dbReference>
<protein>
    <submittedName>
        <fullName evidence="1">Uncharacterized protein</fullName>
    </submittedName>
</protein>
<dbReference type="AlphaFoldDB" id="A0A9J5WNQ6"/>
<accession>A0A9J5WNQ6</accession>
<evidence type="ECO:0000313" key="2">
    <source>
        <dbReference type="Proteomes" id="UP000824120"/>
    </source>
</evidence>